<accession>A0ABT4BTA0</accession>
<keyword evidence="2" id="KW-1133">Transmembrane helix</keyword>
<feature type="chain" id="PRO_5046232628" evidence="3">
    <location>
        <begin position="33"/>
        <end position="292"/>
    </location>
</feature>
<dbReference type="RefSeq" id="WP_268058171.1">
    <property type="nucleotide sequence ID" value="NZ_JAPOHA010000006.1"/>
</dbReference>
<dbReference type="Proteomes" id="UP001082703">
    <property type="component" value="Unassembled WGS sequence"/>
</dbReference>
<keyword evidence="2" id="KW-0472">Membrane</keyword>
<keyword evidence="5" id="KW-1185">Reference proteome</keyword>
<proteinExistence type="predicted"/>
<evidence type="ECO:0000256" key="3">
    <source>
        <dbReference type="SAM" id="SignalP"/>
    </source>
</evidence>
<sequence length="292" mass="30803">MKSNHIVKRNRIALISIAVAALVVCSSFNAFAAAANPPFKVVYSGNNTSVSVTPTVLDTFTGLMPGQTTDRQDILIQNNSGQKLQVYFRAQPTAENSNPVLSQKLLDTLILKITFKMDDNAAEQTLYEGPASGKTGTKDIVTNPIALGYVYENSTSGVLSAVLTVPPTMENQFQNVFAKIAWNIQFDVPSVSSKAPGGGGGGGGHDYGGGGTEPTVVSENESINPDSTPRTGPDSSSPSSAQTETVGDDEIPLSHPPKTGENASYLWIIVAAAVTAALVFLITRRKIKSQTK</sequence>
<evidence type="ECO:0000313" key="4">
    <source>
        <dbReference type="EMBL" id="MCY1714123.1"/>
    </source>
</evidence>
<feature type="signal peptide" evidence="3">
    <location>
        <begin position="1"/>
        <end position="32"/>
    </location>
</feature>
<keyword evidence="2" id="KW-0812">Transmembrane</keyword>
<organism evidence="4 5">
    <name type="scientific">Caproiciproducens galactitolivorans</name>
    <dbReference type="NCBI Taxonomy" id="642589"/>
    <lineage>
        <taxon>Bacteria</taxon>
        <taxon>Bacillati</taxon>
        <taxon>Bacillota</taxon>
        <taxon>Clostridia</taxon>
        <taxon>Eubacteriales</taxon>
        <taxon>Acutalibacteraceae</taxon>
        <taxon>Caproiciproducens</taxon>
    </lineage>
</organism>
<gene>
    <name evidence="4" type="ORF">OUY18_07645</name>
</gene>
<dbReference type="NCBIfam" id="TIGR01167">
    <property type="entry name" value="LPXTG_anchor"/>
    <property type="match status" value="1"/>
</dbReference>
<name>A0ABT4BTA0_9FIRM</name>
<keyword evidence="3" id="KW-0732">Signal</keyword>
<reference evidence="4 5" key="1">
    <citation type="submission" date="2022-11" db="EMBL/GenBank/DDBJ databases">
        <authorList>
            <person name="Caiyu Z."/>
        </authorList>
    </citation>
    <scope>NUCLEOTIDE SEQUENCE [LARGE SCALE GENOMIC DNA]</scope>
    <source>
        <strain evidence="4 5">YR-4</strain>
    </source>
</reference>
<protein>
    <submittedName>
        <fullName evidence="4">LPXTG cell wall anchor domain-containing protein</fullName>
    </submittedName>
</protein>
<feature type="compositionally biased region" description="Polar residues" evidence="1">
    <location>
        <begin position="215"/>
        <end position="245"/>
    </location>
</feature>
<dbReference type="EMBL" id="JAPOHA010000006">
    <property type="protein sequence ID" value="MCY1714123.1"/>
    <property type="molecule type" value="Genomic_DNA"/>
</dbReference>
<evidence type="ECO:0000256" key="2">
    <source>
        <dbReference type="SAM" id="Phobius"/>
    </source>
</evidence>
<feature type="region of interest" description="Disordered" evidence="1">
    <location>
        <begin position="193"/>
        <end position="258"/>
    </location>
</feature>
<comment type="caution">
    <text evidence="4">The sequence shown here is derived from an EMBL/GenBank/DDBJ whole genome shotgun (WGS) entry which is preliminary data.</text>
</comment>
<evidence type="ECO:0000313" key="5">
    <source>
        <dbReference type="Proteomes" id="UP001082703"/>
    </source>
</evidence>
<feature type="transmembrane region" description="Helical" evidence="2">
    <location>
        <begin position="264"/>
        <end position="283"/>
    </location>
</feature>
<feature type="compositionally biased region" description="Gly residues" evidence="1">
    <location>
        <begin position="196"/>
        <end position="212"/>
    </location>
</feature>
<evidence type="ECO:0000256" key="1">
    <source>
        <dbReference type="SAM" id="MobiDB-lite"/>
    </source>
</evidence>